<keyword evidence="3 4" id="KW-0732">Signal</keyword>
<dbReference type="NCBIfam" id="TIGR02136">
    <property type="entry name" value="ptsS_2"/>
    <property type="match status" value="1"/>
</dbReference>
<evidence type="ECO:0000313" key="6">
    <source>
        <dbReference type="EMBL" id="SEM25318.1"/>
    </source>
</evidence>
<keyword evidence="4" id="KW-0592">Phosphate transport</keyword>
<dbReference type="RefSeq" id="WP_093883025.1">
    <property type="nucleotide sequence ID" value="NZ_FOBS01000008.1"/>
</dbReference>
<dbReference type="SUPFAM" id="SSF53850">
    <property type="entry name" value="Periplasmic binding protein-like II"/>
    <property type="match status" value="1"/>
</dbReference>
<feature type="domain" description="PBP" evidence="5">
    <location>
        <begin position="21"/>
        <end position="256"/>
    </location>
</feature>
<dbReference type="STRING" id="43775.SAMN04489760_10819"/>
<evidence type="ECO:0000259" key="5">
    <source>
        <dbReference type="Pfam" id="PF12849"/>
    </source>
</evidence>
<feature type="chain" id="PRO_5027135602" description="Phosphate-binding protein" evidence="4">
    <location>
        <begin position="24"/>
        <end position="283"/>
    </location>
</feature>
<evidence type="ECO:0000256" key="1">
    <source>
        <dbReference type="ARBA" id="ARBA00008725"/>
    </source>
</evidence>
<feature type="signal peptide" evidence="4">
    <location>
        <begin position="1"/>
        <end position="23"/>
    </location>
</feature>
<dbReference type="Gene3D" id="3.40.190.10">
    <property type="entry name" value="Periplasmic binding protein-like II"/>
    <property type="match status" value="2"/>
</dbReference>
<dbReference type="EMBL" id="FOBS01000008">
    <property type="protein sequence ID" value="SEM25318.1"/>
    <property type="molecule type" value="Genomic_DNA"/>
</dbReference>
<dbReference type="GO" id="GO:0006817">
    <property type="term" value="P:phosphate ion transport"/>
    <property type="evidence" value="ECO:0007669"/>
    <property type="project" value="UniProtKB-UniRule"/>
</dbReference>
<organism evidence="6 7">
    <name type="scientific">Syntrophus gentianae</name>
    <dbReference type="NCBI Taxonomy" id="43775"/>
    <lineage>
        <taxon>Bacteria</taxon>
        <taxon>Pseudomonadati</taxon>
        <taxon>Thermodesulfobacteriota</taxon>
        <taxon>Syntrophia</taxon>
        <taxon>Syntrophales</taxon>
        <taxon>Syntrophaceae</taxon>
        <taxon>Syntrophus</taxon>
    </lineage>
</organism>
<gene>
    <name evidence="6" type="ORF">SAMN04489760_10819</name>
</gene>
<dbReference type="OrthoDB" id="9783488at2"/>
<evidence type="ECO:0000256" key="2">
    <source>
        <dbReference type="ARBA" id="ARBA00022448"/>
    </source>
</evidence>
<protein>
    <recommendedName>
        <fullName evidence="4">Phosphate-binding protein</fullName>
    </recommendedName>
</protein>
<evidence type="ECO:0000313" key="7">
    <source>
        <dbReference type="Proteomes" id="UP000198744"/>
    </source>
</evidence>
<evidence type="ECO:0000256" key="3">
    <source>
        <dbReference type="ARBA" id="ARBA00022729"/>
    </source>
</evidence>
<keyword evidence="7" id="KW-1185">Reference proteome</keyword>
<proteinExistence type="inferred from homology"/>
<evidence type="ECO:0000256" key="4">
    <source>
        <dbReference type="RuleBase" id="RU367119"/>
    </source>
</evidence>
<dbReference type="Pfam" id="PF12849">
    <property type="entry name" value="PBP_like_2"/>
    <property type="match status" value="1"/>
</dbReference>
<name>A0A1H7WWL0_9BACT</name>
<dbReference type="InterPro" id="IPR050811">
    <property type="entry name" value="Phosphate_ABC_transporter"/>
</dbReference>
<dbReference type="CDD" id="cd13653">
    <property type="entry name" value="PBP2_phosphate_like_1"/>
    <property type="match status" value="1"/>
</dbReference>
<comment type="similarity">
    <text evidence="1 4">Belongs to the PstS family.</text>
</comment>
<dbReference type="GO" id="GO:0042301">
    <property type="term" value="F:phosphate ion binding"/>
    <property type="evidence" value="ECO:0007669"/>
    <property type="project" value="UniProtKB-UniRule"/>
</dbReference>
<dbReference type="PANTHER" id="PTHR30570:SF1">
    <property type="entry name" value="PHOSPHATE-BINDING PROTEIN PSTS"/>
    <property type="match status" value="1"/>
</dbReference>
<dbReference type="Proteomes" id="UP000198744">
    <property type="component" value="Unassembled WGS sequence"/>
</dbReference>
<dbReference type="AlphaFoldDB" id="A0A1H7WWL0"/>
<dbReference type="InterPro" id="IPR011862">
    <property type="entry name" value="Phos-bd"/>
</dbReference>
<comment type="function">
    <text evidence="4">Involved in the system for phosphate transport across the cytoplasmic membrane.</text>
</comment>
<keyword evidence="2 4" id="KW-0813">Transport</keyword>
<sequence length="283" mass="29951">MKKVSMWVLSCLMFLVWSLPAAAATTVVIKGSTTVLPIAQVALEAYMKSHPGVNISLSGGGSGEGIKALIDRSTDIANSSREIKDKEAASAKEKGVSVKEHVVAVDAIVPIVNPRNKVNGLTLDQLSQIYQGKITNWKEVGGENIPIVVVSRDSSSGTYESWGHLVLNGAKVTPKAQLQASSGAVVQTVSKNRYAIGYIGLGYLNRSVKGLTVNGIQASAQTVLAKTYPIARPLYMYTNGQPTGEVAGFINFVLSPAGQKLVEKEGFVPVQANAKKGVKKGKK</sequence>
<reference evidence="6 7" key="1">
    <citation type="submission" date="2016-10" db="EMBL/GenBank/DDBJ databases">
        <authorList>
            <person name="de Groot N.N."/>
        </authorList>
    </citation>
    <scope>NUCLEOTIDE SEQUENCE [LARGE SCALE GENOMIC DNA]</scope>
    <source>
        <strain evidence="6 7">DSM 8423</strain>
    </source>
</reference>
<dbReference type="PANTHER" id="PTHR30570">
    <property type="entry name" value="PERIPLASMIC PHOSPHATE BINDING COMPONENT OF PHOSPHATE ABC TRANSPORTER"/>
    <property type="match status" value="1"/>
</dbReference>
<dbReference type="InterPro" id="IPR024370">
    <property type="entry name" value="PBP_domain"/>
</dbReference>
<accession>A0A1H7WWL0</accession>